<comment type="function">
    <text evidence="5">Endoribonuclease that initiates mRNA decay.</text>
</comment>
<dbReference type="GO" id="GO:0003723">
    <property type="term" value="F:RNA binding"/>
    <property type="evidence" value="ECO:0007669"/>
    <property type="project" value="UniProtKB-UniRule"/>
</dbReference>
<keyword evidence="4 5" id="KW-0694">RNA-binding</keyword>
<dbReference type="SMART" id="SM00471">
    <property type="entry name" value="HDc"/>
    <property type="match status" value="1"/>
</dbReference>
<accession>A0A235C0U2</accession>
<keyword evidence="5" id="KW-0472">Membrane</keyword>
<dbReference type="FunFam" id="1.10.3210.10:FF:000013">
    <property type="entry name" value="Ribonuclease Y"/>
    <property type="match status" value="1"/>
</dbReference>
<evidence type="ECO:0000256" key="2">
    <source>
        <dbReference type="ARBA" id="ARBA00022759"/>
    </source>
</evidence>
<feature type="coiled-coil region" evidence="7">
    <location>
        <begin position="169"/>
        <end position="197"/>
    </location>
</feature>
<dbReference type="InterPro" id="IPR004088">
    <property type="entry name" value="KH_dom_type_1"/>
</dbReference>
<keyword evidence="5" id="KW-1133">Transmembrane helix</keyword>
<dbReference type="CDD" id="cd00077">
    <property type="entry name" value="HDc"/>
    <property type="match status" value="1"/>
</dbReference>
<dbReference type="Pfam" id="PF12072">
    <property type="entry name" value="RNase_Y_N"/>
    <property type="match status" value="1"/>
</dbReference>
<feature type="transmembrane region" description="Helical" evidence="5">
    <location>
        <begin position="6"/>
        <end position="29"/>
    </location>
</feature>
<dbReference type="InterPro" id="IPR022711">
    <property type="entry name" value="RNase_Y_N"/>
</dbReference>
<organism evidence="9 10">
    <name type="scientific">candidate division WOR-3 bacterium JGI_Cruoil_03_51_56</name>
    <dbReference type="NCBI Taxonomy" id="1973747"/>
    <lineage>
        <taxon>Bacteria</taxon>
        <taxon>Bacteria division WOR-3</taxon>
    </lineage>
</organism>
<dbReference type="Gene3D" id="3.30.1370.10">
    <property type="entry name" value="K Homology domain, type 1"/>
    <property type="match status" value="1"/>
</dbReference>
<name>A0A235C0U2_UNCW3</name>
<dbReference type="InterPro" id="IPR006674">
    <property type="entry name" value="HD_domain"/>
</dbReference>
<keyword evidence="1 5" id="KW-0540">Nuclease</keyword>
<dbReference type="AlphaFoldDB" id="A0A235C0U2"/>
<evidence type="ECO:0000256" key="4">
    <source>
        <dbReference type="ARBA" id="ARBA00022884"/>
    </source>
</evidence>
<evidence type="ECO:0000256" key="7">
    <source>
        <dbReference type="SAM" id="Coils"/>
    </source>
</evidence>
<dbReference type="PROSITE" id="PS51831">
    <property type="entry name" value="HD"/>
    <property type="match status" value="1"/>
</dbReference>
<keyword evidence="5" id="KW-1003">Cell membrane</keyword>
<dbReference type="SUPFAM" id="SSF109604">
    <property type="entry name" value="HD-domain/PDEase-like"/>
    <property type="match status" value="1"/>
</dbReference>
<dbReference type="Proteomes" id="UP000215559">
    <property type="component" value="Unassembled WGS sequence"/>
</dbReference>
<comment type="similarity">
    <text evidence="5">Belongs to the RNase Y family.</text>
</comment>
<dbReference type="PANTHER" id="PTHR12826:SF15">
    <property type="entry name" value="RIBONUCLEASE Y"/>
    <property type="match status" value="1"/>
</dbReference>
<evidence type="ECO:0000256" key="6">
    <source>
        <dbReference type="NCBIfam" id="TIGR03319"/>
    </source>
</evidence>
<dbReference type="CDD" id="cd22431">
    <property type="entry name" value="KH-I_RNaseY"/>
    <property type="match status" value="1"/>
</dbReference>
<dbReference type="InterPro" id="IPR006675">
    <property type="entry name" value="HDIG_dom"/>
</dbReference>
<dbReference type="GO" id="GO:0016787">
    <property type="term" value="F:hydrolase activity"/>
    <property type="evidence" value="ECO:0007669"/>
    <property type="project" value="UniProtKB-KW"/>
</dbReference>
<dbReference type="EMBL" id="NOZP01000004">
    <property type="protein sequence ID" value="OYD17425.1"/>
    <property type="molecule type" value="Genomic_DNA"/>
</dbReference>
<dbReference type="SUPFAM" id="SSF54791">
    <property type="entry name" value="Eukaryotic type KH-domain (KH-domain type I)"/>
    <property type="match status" value="1"/>
</dbReference>
<dbReference type="Pfam" id="PF01966">
    <property type="entry name" value="HD"/>
    <property type="match status" value="1"/>
</dbReference>
<protein>
    <recommendedName>
        <fullName evidence="5 6">Ribonuclease Y</fullName>
        <shortName evidence="5">RNase Y</shortName>
        <ecNumber evidence="5 6">3.1.-.-</ecNumber>
    </recommendedName>
</protein>
<evidence type="ECO:0000313" key="10">
    <source>
        <dbReference type="Proteomes" id="UP000215559"/>
    </source>
</evidence>
<dbReference type="GO" id="GO:0005886">
    <property type="term" value="C:plasma membrane"/>
    <property type="evidence" value="ECO:0007669"/>
    <property type="project" value="UniProtKB-SubCell"/>
</dbReference>
<comment type="subcellular location">
    <subcellularLocation>
        <location evidence="5">Cell membrane</location>
        <topology evidence="5">Single-pass membrane protein</topology>
    </subcellularLocation>
</comment>
<sequence>MELSLWSWIIIIGVPVVLGICGFLAGYGLSKRVARRRMEQGQAQADNLLRIARQDAEEFRGKAKAECKEKWDKERLKFESETAATRRELERTEEKLGNRERFLSRRDSVLTQKEADLIRKERDLTSRDKILRAKMERMDQLINQENSRLERVSGLSCEDARKELIHNLKDEARLEAAQMMREIKEEAKSRAEEEAREIVVRAIQRCAVSHAAETTVSVVNLPSDELKGRIIGREGRNIRTFETLSGVEVVIDDTPDAIVISGFDPIRREIAKLAMEKLVQDGRIHPARIEEVVEQTREEVNNTIRAEGESVVLEFGIVGLHPELSRMLGRLKYRTSYGQNVLLHSKEVAYLASLMAQELELDPAIAKRAGLLHDIGKAADQSVEGTHARIGAELAKRYGEDEVIVNAIEAHHEEVRLESPYSFLVAAADSISGSRPGARRESFDTYIKRVEDLEMVASSFPGVGKAYAIQAGREIRILVQPDKVSDDEASDLAAKVASQIESELKYPGQIKVMVVRETRAVSYAH</sequence>
<reference evidence="9 10" key="1">
    <citation type="submission" date="2017-07" db="EMBL/GenBank/DDBJ databases">
        <title>Recovery of genomes from metagenomes via a dereplication, aggregation, and scoring strategy.</title>
        <authorList>
            <person name="Sieber C.M."/>
            <person name="Probst A.J."/>
            <person name="Sharrar A."/>
            <person name="Thomas B.C."/>
            <person name="Hess M."/>
            <person name="Tringe S.G."/>
            <person name="Banfield J.F."/>
        </authorList>
    </citation>
    <scope>NUCLEOTIDE SEQUENCE [LARGE SCALE GENOMIC DNA]</scope>
    <source>
        <strain evidence="9">JGI_Cruoil_03_51_56</strain>
    </source>
</reference>
<evidence type="ECO:0000256" key="3">
    <source>
        <dbReference type="ARBA" id="ARBA00022801"/>
    </source>
</evidence>
<dbReference type="NCBIfam" id="TIGR03319">
    <property type="entry name" value="RNase_Y"/>
    <property type="match status" value="1"/>
</dbReference>
<keyword evidence="3 5" id="KW-0378">Hydrolase</keyword>
<evidence type="ECO:0000313" key="9">
    <source>
        <dbReference type="EMBL" id="OYD17425.1"/>
    </source>
</evidence>
<dbReference type="GO" id="GO:0006402">
    <property type="term" value="P:mRNA catabolic process"/>
    <property type="evidence" value="ECO:0007669"/>
    <property type="project" value="UniProtKB-UniRule"/>
</dbReference>
<proteinExistence type="inferred from homology"/>
<dbReference type="InterPro" id="IPR036612">
    <property type="entry name" value="KH_dom_type_1_sf"/>
</dbReference>
<keyword evidence="7" id="KW-0175">Coiled coil</keyword>
<gene>
    <name evidence="5 9" type="primary">rny</name>
    <name evidence="9" type="ORF">CH330_00205</name>
</gene>
<comment type="caution">
    <text evidence="9">The sequence shown here is derived from an EMBL/GenBank/DDBJ whole genome shotgun (WGS) entry which is preliminary data.</text>
</comment>
<keyword evidence="2 5" id="KW-0255">Endonuclease</keyword>
<feature type="domain" description="HD" evidence="8">
    <location>
        <begin position="341"/>
        <end position="434"/>
    </location>
</feature>
<dbReference type="PROSITE" id="PS50084">
    <property type="entry name" value="KH_TYPE_1"/>
    <property type="match status" value="1"/>
</dbReference>
<dbReference type="GO" id="GO:0004521">
    <property type="term" value="F:RNA endonuclease activity"/>
    <property type="evidence" value="ECO:0007669"/>
    <property type="project" value="UniProtKB-UniRule"/>
</dbReference>
<dbReference type="Gene3D" id="1.10.3210.10">
    <property type="entry name" value="Hypothetical protein af1432"/>
    <property type="match status" value="1"/>
</dbReference>
<evidence type="ECO:0000259" key="8">
    <source>
        <dbReference type="PROSITE" id="PS51831"/>
    </source>
</evidence>
<dbReference type="PANTHER" id="PTHR12826">
    <property type="entry name" value="RIBONUCLEASE Y"/>
    <property type="match status" value="1"/>
</dbReference>
<dbReference type="SMART" id="SM00322">
    <property type="entry name" value="KH"/>
    <property type="match status" value="1"/>
</dbReference>
<dbReference type="NCBIfam" id="TIGR00277">
    <property type="entry name" value="HDIG"/>
    <property type="match status" value="1"/>
</dbReference>
<dbReference type="EC" id="3.1.-.-" evidence="5 6"/>
<dbReference type="InterPro" id="IPR003607">
    <property type="entry name" value="HD/PDEase_dom"/>
</dbReference>
<dbReference type="InterPro" id="IPR004087">
    <property type="entry name" value="KH_dom"/>
</dbReference>
<evidence type="ECO:0000256" key="5">
    <source>
        <dbReference type="HAMAP-Rule" id="MF_00335"/>
    </source>
</evidence>
<evidence type="ECO:0000256" key="1">
    <source>
        <dbReference type="ARBA" id="ARBA00022722"/>
    </source>
</evidence>
<dbReference type="HAMAP" id="MF_00335">
    <property type="entry name" value="RNase_Y"/>
    <property type="match status" value="1"/>
</dbReference>
<dbReference type="Pfam" id="PF00013">
    <property type="entry name" value="KH_1"/>
    <property type="match status" value="1"/>
</dbReference>
<dbReference type="InterPro" id="IPR017705">
    <property type="entry name" value="Ribonuclease_Y"/>
</dbReference>
<keyword evidence="5" id="KW-0812">Transmembrane</keyword>